<dbReference type="Gene3D" id="1.10.510.10">
    <property type="entry name" value="Transferase(Phosphotransferase) domain 1"/>
    <property type="match status" value="1"/>
</dbReference>
<dbReference type="EMBL" id="SJPM01000011">
    <property type="protein sequence ID" value="TWT92500.1"/>
    <property type="molecule type" value="Genomic_DNA"/>
</dbReference>
<name>A0A5C5ZZJ8_9BACT</name>
<dbReference type="CDD" id="cd14014">
    <property type="entry name" value="STKc_PknB_like"/>
    <property type="match status" value="1"/>
</dbReference>
<evidence type="ECO:0000256" key="7">
    <source>
        <dbReference type="PROSITE-ProRule" id="PRU10141"/>
    </source>
</evidence>
<protein>
    <recommendedName>
        <fullName evidence="1">non-specific serine/threonine protein kinase</fullName>
        <ecNumber evidence="1">2.7.11.1</ecNumber>
    </recommendedName>
</protein>
<feature type="domain" description="Protein kinase" evidence="10">
    <location>
        <begin position="83"/>
        <end position="345"/>
    </location>
</feature>
<dbReference type="GO" id="GO:0004674">
    <property type="term" value="F:protein serine/threonine kinase activity"/>
    <property type="evidence" value="ECO:0007669"/>
    <property type="project" value="UniProtKB-KW"/>
</dbReference>
<keyword evidence="3 11" id="KW-0808">Transferase</keyword>
<feature type="compositionally biased region" description="Low complexity" evidence="8">
    <location>
        <begin position="372"/>
        <end position="385"/>
    </location>
</feature>
<gene>
    <name evidence="11" type="primary">pknB_20</name>
    <name evidence="11" type="ORF">Pla100_45180</name>
</gene>
<dbReference type="PROSITE" id="PS00107">
    <property type="entry name" value="PROTEIN_KINASE_ATP"/>
    <property type="match status" value="1"/>
</dbReference>
<keyword evidence="9" id="KW-0812">Transmembrane</keyword>
<evidence type="ECO:0000256" key="6">
    <source>
        <dbReference type="ARBA" id="ARBA00022840"/>
    </source>
</evidence>
<dbReference type="Pfam" id="PF00069">
    <property type="entry name" value="Pkinase"/>
    <property type="match status" value="1"/>
</dbReference>
<evidence type="ECO:0000313" key="11">
    <source>
        <dbReference type="EMBL" id="TWT92500.1"/>
    </source>
</evidence>
<dbReference type="PROSITE" id="PS50011">
    <property type="entry name" value="PROTEIN_KINASE_DOM"/>
    <property type="match status" value="1"/>
</dbReference>
<dbReference type="Gene3D" id="3.30.200.20">
    <property type="entry name" value="Phosphorylase Kinase, domain 1"/>
    <property type="match status" value="1"/>
</dbReference>
<dbReference type="InterPro" id="IPR008271">
    <property type="entry name" value="Ser/Thr_kinase_AS"/>
</dbReference>
<dbReference type="GO" id="GO:0005524">
    <property type="term" value="F:ATP binding"/>
    <property type="evidence" value="ECO:0007669"/>
    <property type="project" value="UniProtKB-UniRule"/>
</dbReference>
<feature type="binding site" evidence="7">
    <location>
        <position position="117"/>
    </location>
    <ligand>
        <name>ATP</name>
        <dbReference type="ChEBI" id="CHEBI:30616"/>
    </ligand>
</feature>
<dbReference type="FunFam" id="1.10.510.10:FF:000021">
    <property type="entry name" value="Serine/threonine protein kinase"/>
    <property type="match status" value="1"/>
</dbReference>
<evidence type="ECO:0000259" key="10">
    <source>
        <dbReference type="PROSITE" id="PS50011"/>
    </source>
</evidence>
<keyword evidence="5 11" id="KW-0418">Kinase</keyword>
<proteinExistence type="predicted"/>
<evidence type="ECO:0000256" key="2">
    <source>
        <dbReference type="ARBA" id="ARBA00022527"/>
    </source>
</evidence>
<sequence length="511" mass="56217">MTTGLSMSSITSERFVTMVAKSNLIDEKTQERFVGKVREKCGGELPTNVKKLATAYKKAGLLTDWHVEKIFAGKYRGFFLGKYKLLGHIGTGGMSSVYLAEHTGLHDKRAIKVLPKKRVHDASYLARFKLEAQAIASLNHPNIVCAYDIDNEGDTHFIVMEYVDGLDLQMLVRRDGPLDFSTAADLIAQAARGLQHAHERGVIHRDIKPANLLIDQGGRLRLLDMGLALMASESDHSVTVANNENVLGTADYLAPEQAVNSHQVDHRVDIYGLGCTLYFLLTGRPPFSDGTLAQRIIKHQNEMPRSIRELRPDCPGELEGMCVKMLQKDPKYRYQTAGEVANAFERFAKAIPRGERVRIGLGEAPEAIGDLSSLSFSGSSSSNGFDQENQNDTITNRNDDTLASSRSKLIREQNQRASESGRLVKVESMGAPLSSASGSLLDLELESGFREPKRGSNHKDQEILHSDTRLSRASPRSKQQQGIDPLLLGTILAALFIAALALGYFLARVTS</sequence>
<dbReference type="PROSITE" id="PS00108">
    <property type="entry name" value="PROTEIN_KINASE_ST"/>
    <property type="match status" value="1"/>
</dbReference>
<feature type="region of interest" description="Disordered" evidence="8">
    <location>
        <begin position="372"/>
        <end position="423"/>
    </location>
</feature>
<keyword evidence="4 7" id="KW-0547">Nucleotide-binding</keyword>
<feature type="compositionally biased region" description="Basic and acidic residues" evidence="8">
    <location>
        <begin position="450"/>
        <end position="470"/>
    </location>
</feature>
<keyword evidence="9" id="KW-0472">Membrane</keyword>
<comment type="caution">
    <text evidence="11">The sequence shown here is derived from an EMBL/GenBank/DDBJ whole genome shotgun (WGS) entry which is preliminary data.</text>
</comment>
<dbReference type="AlphaFoldDB" id="A0A5C5ZZJ8"/>
<dbReference type="Proteomes" id="UP000316213">
    <property type="component" value="Unassembled WGS sequence"/>
</dbReference>
<dbReference type="InterPro" id="IPR000719">
    <property type="entry name" value="Prot_kinase_dom"/>
</dbReference>
<evidence type="ECO:0000313" key="12">
    <source>
        <dbReference type="Proteomes" id="UP000316213"/>
    </source>
</evidence>
<keyword evidence="6 7" id="KW-0067">ATP-binding</keyword>
<dbReference type="EC" id="2.7.11.1" evidence="1"/>
<feature type="region of interest" description="Disordered" evidence="8">
    <location>
        <begin position="450"/>
        <end position="479"/>
    </location>
</feature>
<evidence type="ECO:0000256" key="9">
    <source>
        <dbReference type="SAM" id="Phobius"/>
    </source>
</evidence>
<dbReference type="PANTHER" id="PTHR43289:SF6">
    <property type="entry name" value="SERINE_THREONINE-PROTEIN KINASE NEKL-3"/>
    <property type="match status" value="1"/>
</dbReference>
<evidence type="ECO:0000256" key="1">
    <source>
        <dbReference type="ARBA" id="ARBA00012513"/>
    </source>
</evidence>
<dbReference type="InterPro" id="IPR017441">
    <property type="entry name" value="Protein_kinase_ATP_BS"/>
</dbReference>
<accession>A0A5C5ZZJ8</accession>
<feature type="transmembrane region" description="Helical" evidence="9">
    <location>
        <begin position="486"/>
        <end position="507"/>
    </location>
</feature>
<evidence type="ECO:0000256" key="3">
    <source>
        <dbReference type="ARBA" id="ARBA00022679"/>
    </source>
</evidence>
<keyword evidence="9" id="KW-1133">Transmembrane helix</keyword>
<dbReference type="SMART" id="SM00220">
    <property type="entry name" value="S_TKc"/>
    <property type="match status" value="1"/>
</dbReference>
<dbReference type="PANTHER" id="PTHR43289">
    <property type="entry name" value="MITOGEN-ACTIVATED PROTEIN KINASE KINASE KINASE 20-RELATED"/>
    <property type="match status" value="1"/>
</dbReference>
<feature type="compositionally biased region" description="Polar residues" evidence="8">
    <location>
        <begin position="386"/>
        <end position="407"/>
    </location>
</feature>
<keyword evidence="2" id="KW-0723">Serine/threonine-protein kinase</keyword>
<dbReference type="InterPro" id="IPR011009">
    <property type="entry name" value="Kinase-like_dom_sf"/>
</dbReference>
<reference evidence="11 12" key="1">
    <citation type="submission" date="2019-02" db="EMBL/GenBank/DDBJ databases">
        <title>Deep-cultivation of Planctomycetes and their phenomic and genomic characterization uncovers novel biology.</title>
        <authorList>
            <person name="Wiegand S."/>
            <person name="Jogler M."/>
            <person name="Boedeker C."/>
            <person name="Pinto D."/>
            <person name="Vollmers J."/>
            <person name="Rivas-Marin E."/>
            <person name="Kohn T."/>
            <person name="Peeters S.H."/>
            <person name="Heuer A."/>
            <person name="Rast P."/>
            <person name="Oberbeckmann S."/>
            <person name="Bunk B."/>
            <person name="Jeske O."/>
            <person name="Meyerdierks A."/>
            <person name="Storesund J.E."/>
            <person name="Kallscheuer N."/>
            <person name="Luecker S."/>
            <person name="Lage O.M."/>
            <person name="Pohl T."/>
            <person name="Merkel B.J."/>
            <person name="Hornburger P."/>
            <person name="Mueller R.-W."/>
            <person name="Bruemmer F."/>
            <person name="Labrenz M."/>
            <person name="Spormann A.M."/>
            <person name="Op Den Camp H."/>
            <person name="Overmann J."/>
            <person name="Amann R."/>
            <person name="Jetten M.S.M."/>
            <person name="Mascher T."/>
            <person name="Medema M.H."/>
            <person name="Devos D.P."/>
            <person name="Kaster A.-K."/>
            <person name="Ovreas L."/>
            <person name="Rohde M."/>
            <person name="Galperin M.Y."/>
            <person name="Jogler C."/>
        </authorList>
    </citation>
    <scope>NUCLEOTIDE SEQUENCE [LARGE SCALE GENOMIC DNA]</scope>
    <source>
        <strain evidence="11 12">Pla100</strain>
    </source>
</reference>
<evidence type="ECO:0000256" key="4">
    <source>
        <dbReference type="ARBA" id="ARBA00022741"/>
    </source>
</evidence>
<evidence type="ECO:0000256" key="8">
    <source>
        <dbReference type="SAM" id="MobiDB-lite"/>
    </source>
</evidence>
<keyword evidence="12" id="KW-1185">Reference proteome</keyword>
<evidence type="ECO:0000256" key="5">
    <source>
        <dbReference type="ARBA" id="ARBA00022777"/>
    </source>
</evidence>
<organism evidence="11 12">
    <name type="scientific">Neorhodopirellula pilleata</name>
    <dbReference type="NCBI Taxonomy" id="2714738"/>
    <lineage>
        <taxon>Bacteria</taxon>
        <taxon>Pseudomonadati</taxon>
        <taxon>Planctomycetota</taxon>
        <taxon>Planctomycetia</taxon>
        <taxon>Pirellulales</taxon>
        <taxon>Pirellulaceae</taxon>
        <taxon>Neorhodopirellula</taxon>
    </lineage>
</organism>
<dbReference type="SUPFAM" id="SSF56112">
    <property type="entry name" value="Protein kinase-like (PK-like)"/>
    <property type="match status" value="1"/>
</dbReference>